<feature type="transmembrane region" description="Helical" evidence="5">
    <location>
        <begin position="46"/>
        <end position="64"/>
    </location>
</feature>
<dbReference type="GO" id="GO:0005737">
    <property type="term" value="C:cytoplasm"/>
    <property type="evidence" value="ECO:0007669"/>
    <property type="project" value="TreeGrafter"/>
</dbReference>
<protein>
    <recommendedName>
        <fullName evidence="8">Aquaporin</fullName>
    </recommendedName>
</protein>
<dbReference type="AlphaFoldDB" id="A0AAV2RL93"/>
<evidence type="ECO:0008006" key="8">
    <source>
        <dbReference type="Google" id="ProtNLM"/>
    </source>
</evidence>
<dbReference type="EMBL" id="CAXKWB010026954">
    <property type="protein sequence ID" value="CAL4130975.1"/>
    <property type="molecule type" value="Genomic_DNA"/>
</dbReference>
<gene>
    <name evidence="6" type="ORF">MNOR_LOCUS26661</name>
</gene>
<reference evidence="6 7" key="1">
    <citation type="submission" date="2024-05" db="EMBL/GenBank/DDBJ databases">
        <authorList>
            <person name="Wallberg A."/>
        </authorList>
    </citation>
    <scope>NUCLEOTIDE SEQUENCE [LARGE SCALE GENOMIC DNA]</scope>
</reference>
<proteinExistence type="predicted"/>
<keyword evidence="7" id="KW-1185">Reference proteome</keyword>
<dbReference type="PANTHER" id="PTHR21191">
    <property type="entry name" value="AQUAPORIN"/>
    <property type="match status" value="1"/>
</dbReference>
<dbReference type="InterPro" id="IPR051883">
    <property type="entry name" value="AQP11/12_channel"/>
</dbReference>
<name>A0AAV2RL93_MEGNR</name>
<feature type="transmembrane region" description="Helical" evidence="5">
    <location>
        <begin position="228"/>
        <end position="246"/>
    </location>
</feature>
<evidence type="ECO:0000313" key="6">
    <source>
        <dbReference type="EMBL" id="CAL4130975.1"/>
    </source>
</evidence>
<sequence>MMLRCVWASTTQNGSLPYPGLAMSLGEIWVATVGEDLRVGGISTPFIAALVVYIISFTTCYVLYRVSNFILPPVLRAFSNDFFKSVVSITYCFGHGFIRDRHGHLGYILASVPLNLFTAATFVHGEGSVLGNMNHFVKGRMSNAMFMSRCLVHILGAAAAWRLGILIYSLDFYDNISLAQVAEEQTMACTSSLSISVAAGFVLEMLGTALDLWMSAQFISRRTSVDNIFKLTHCALLVSFGVNLTGMYMHPTCAMAHTFGCESEPYYVHVFVYWLAPFVGLALADIMIERISLPSLDNLIDSLTIKSTDPVTTDEKEKLVNGEIIEEKIENINDQNDNETVLKKRHIAKE</sequence>
<feature type="transmembrane region" description="Helical" evidence="5">
    <location>
        <begin position="266"/>
        <end position="288"/>
    </location>
</feature>
<evidence type="ECO:0000256" key="1">
    <source>
        <dbReference type="ARBA" id="ARBA00004141"/>
    </source>
</evidence>
<keyword evidence="4 5" id="KW-0472">Membrane</keyword>
<feature type="transmembrane region" description="Helical" evidence="5">
    <location>
        <begin position="150"/>
        <end position="173"/>
    </location>
</feature>
<accession>A0AAV2RL93</accession>
<dbReference type="GO" id="GO:0015267">
    <property type="term" value="F:channel activity"/>
    <property type="evidence" value="ECO:0007669"/>
    <property type="project" value="TreeGrafter"/>
</dbReference>
<keyword evidence="2 5" id="KW-0812">Transmembrane</keyword>
<evidence type="ECO:0000256" key="2">
    <source>
        <dbReference type="ARBA" id="ARBA00022692"/>
    </source>
</evidence>
<dbReference type="PANTHER" id="PTHR21191:SF16">
    <property type="entry name" value="AQUAPORIN"/>
    <property type="match status" value="1"/>
</dbReference>
<feature type="transmembrane region" description="Helical" evidence="5">
    <location>
        <begin position="193"/>
        <end position="216"/>
    </location>
</feature>
<evidence type="ECO:0000313" key="7">
    <source>
        <dbReference type="Proteomes" id="UP001497623"/>
    </source>
</evidence>
<evidence type="ECO:0000256" key="3">
    <source>
        <dbReference type="ARBA" id="ARBA00022989"/>
    </source>
</evidence>
<keyword evidence="3 5" id="KW-1133">Transmembrane helix</keyword>
<dbReference type="InterPro" id="IPR023271">
    <property type="entry name" value="Aquaporin-like"/>
</dbReference>
<comment type="subcellular location">
    <subcellularLocation>
        <location evidence="1">Membrane</location>
        <topology evidence="1">Multi-pass membrane protein</topology>
    </subcellularLocation>
</comment>
<evidence type="ECO:0000256" key="5">
    <source>
        <dbReference type="SAM" id="Phobius"/>
    </source>
</evidence>
<comment type="caution">
    <text evidence="6">The sequence shown here is derived from an EMBL/GenBank/DDBJ whole genome shotgun (WGS) entry which is preliminary data.</text>
</comment>
<dbReference type="SUPFAM" id="SSF81338">
    <property type="entry name" value="Aquaporin-like"/>
    <property type="match status" value="1"/>
</dbReference>
<organism evidence="6 7">
    <name type="scientific">Meganyctiphanes norvegica</name>
    <name type="common">Northern krill</name>
    <name type="synonym">Thysanopoda norvegica</name>
    <dbReference type="NCBI Taxonomy" id="48144"/>
    <lineage>
        <taxon>Eukaryota</taxon>
        <taxon>Metazoa</taxon>
        <taxon>Ecdysozoa</taxon>
        <taxon>Arthropoda</taxon>
        <taxon>Crustacea</taxon>
        <taxon>Multicrustacea</taxon>
        <taxon>Malacostraca</taxon>
        <taxon>Eumalacostraca</taxon>
        <taxon>Eucarida</taxon>
        <taxon>Euphausiacea</taxon>
        <taxon>Euphausiidae</taxon>
        <taxon>Meganyctiphanes</taxon>
    </lineage>
</organism>
<dbReference type="Proteomes" id="UP001497623">
    <property type="component" value="Unassembled WGS sequence"/>
</dbReference>
<evidence type="ECO:0000256" key="4">
    <source>
        <dbReference type="ARBA" id="ARBA00023136"/>
    </source>
</evidence>
<dbReference type="Gene3D" id="1.20.1080.10">
    <property type="entry name" value="Glycerol uptake facilitator protein"/>
    <property type="match status" value="1"/>
</dbReference>
<dbReference type="GO" id="GO:0016020">
    <property type="term" value="C:membrane"/>
    <property type="evidence" value="ECO:0007669"/>
    <property type="project" value="UniProtKB-SubCell"/>
</dbReference>